<proteinExistence type="predicted"/>
<dbReference type="Gene3D" id="3.30.70.270">
    <property type="match status" value="1"/>
</dbReference>
<comment type="caution">
    <text evidence="2">The sequence shown here is derived from an EMBL/GenBank/DDBJ whole genome shotgun (WGS) entry which is preliminary data.</text>
</comment>
<sequence>MNPLKCAFGVTSGKFLGFIVRHRGIEIDHSKIDAIQKMLRPKSLHDLRSLQRRLAYIRRFISNLTGRCQSFQKLMRKGENFVWDKACQNAFDSIKKYLLNPLVLGALVLGKPLVLYITIQERSLGTLLVQKEEKGKERAIYYLSGTLVEAKVNYSLINKMPIISGRLAKWAILLQQYDIIYIPQKAIKGRVLADFLASVDRLSSRPPNSFRLEVM</sequence>
<feature type="domain" description="Reverse transcriptase/retrotransposon-derived protein RNase H-like" evidence="1">
    <location>
        <begin position="83"/>
        <end position="159"/>
    </location>
</feature>
<dbReference type="InterPro" id="IPR043502">
    <property type="entry name" value="DNA/RNA_pol_sf"/>
</dbReference>
<dbReference type="Proteomes" id="UP000321947">
    <property type="component" value="Unassembled WGS sequence"/>
</dbReference>
<dbReference type="Pfam" id="PF17919">
    <property type="entry name" value="RT_RNaseH_2"/>
    <property type="match status" value="1"/>
</dbReference>
<dbReference type="OrthoDB" id="1426770at2759"/>
<dbReference type="PANTHER" id="PTHR48475:SF1">
    <property type="entry name" value="RNASE H TYPE-1 DOMAIN-CONTAINING PROTEIN"/>
    <property type="match status" value="1"/>
</dbReference>
<reference evidence="4 5" key="1">
    <citation type="submission" date="2019-08" db="EMBL/GenBank/DDBJ databases">
        <title>Draft genome sequences of two oriental melons (Cucumis melo L. var makuwa).</title>
        <authorList>
            <person name="Kwon S.-Y."/>
        </authorList>
    </citation>
    <scope>NUCLEOTIDE SEQUENCE [LARGE SCALE GENOMIC DNA]</scope>
    <source>
        <strain evidence="5">cv. Chang Bougi</strain>
        <strain evidence="4">cv. SW 3</strain>
        <tissue evidence="2">Leaf</tissue>
    </source>
</reference>
<accession>A0A5A7ULU6</accession>
<dbReference type="SUPFAM" id="SSF56672">
    <property type="entry name" value="DNA/RNA polymerases"/>
    <property type="match status" value="1"/>
</dbReference>
<organism evidence="2 4">
    <name type="scientific">Cucumis melo var. makuwa</name>
    <name type="common">Oriental melon</name>
    <dbReference type="NCBI Taxonomy" id="1194695"/>
    <lineage>
        <taxon>Eukaryota</taxon>
        <taxon>Viridiplantae</taxon>
        <taxon>Streptophyta</taxon>
        <taxon>Embryophyta</taxon>
        <taxon>Tracheophyta</taxon>
        <taxon>Spermatophyta</taxon>
        <taxon>Magnoliopsida</taxon>
        <taxon>eudicotyledons</taxon>
        <taxon>Gunneridae</taxon>
        <taxon>Pentapetalae</taxon>
        <taxon>rosids</taxon>
        <taxon>fabids</taxon>
        <taxon>Cucurbitales</taxon>
        <taxon>Cucurbitaceae</taxon>
        <taxon>Benincaseae</taxon>
        <taxon>Cucumis</taxon>
    </lineage>
</organism>
<dbReference type="AlphaFoldDB" id="A0A5A7ULU6"/>
<dbReference type="EMBL" id="SSTE01008830">
    <property type="protein sequence ID" value="KAA0054511.1"/>
    <property type="molecule type" value="Genomic_DNA"/>
</dbReference>
<evidence type="ECO:0000313" key="2">
    <source>
        <dbReference type="EMBL" id="KAA0054511.1"/>
    </source>
</evidence>
<dbReference type="EMBL" id="SSTD01018124">
    <property type="protein sequence ID" value="TYJ98284.1"/>
    <property type="molecule type" value="Genomic_DNA"/>
</dbReference>
<dbReference type="InterPro" id="IPR043128">
    <property type="entry name" value="Rev_trsase/Diguanyl_cyclase"/>
</dbReference>
<gene>
    <name evidence="3" type="ORF">E5676_scaffold203G00300</name>
    <name evidence="2" type="ORF">E6C27_scaffold24G002910</name>
</gene>
<evidence type="ECO:0000313" key="5">
    <source>
        <dbReference type="Proteomes" id="UP000321947"/>
    </source>
</evidence>
<evidence type="ECO:0000313" key="3">
    <source>
        <dbReference type="EMBL" id="TYJ98284.1"/>
    </source>
</evidence>
<dbReference type="PANTHER" id="PTHR48475">
    <property type="entry name" value="RIBONUCLEASE H"/>
    <property type="match status" value="1"/>
</dbReference>
<dbReference type="InterPro" id="IPR041577">
    <property type="entry name" value="RT_RNaseH_2"/>
</dbReference>
<protein>
    <recommendedName>
        <fullName evidence="1">Reverse transcriptase/retrotransposon-derived protein RNase H-like domain-containing protein</fullName>
    </recommendedName>
</protein>
<dbReference type="Proteomes" id="UP000321393">
    <property type="component" value="Unassembled WGS sequence"/>
</dbReference>
<evidence type="ECO:0000313" key="4">
    <source>
        <dbReference type="Proteomes" id="UP000321393"/>
    </source>
</evidence>
<evidence type="ECO:0000259" key="1">
    <source>
        <dbReference type="Pfam" id="PF17919"/>
    </source>
</evidence>
<name>A0A5A7ULU6_CUCMM</name>